<proteinExistence type="predicted"/>
<organism evidence="1 2">
    <name type="scientific">Gossypium davidsonii</name>
    <name type="common">Davidson's cotton</name>
    <name type="synonym">Gossypium klotzschianum subsp. davidsonii</name>
    <dbReference type="NCBI Taxonomy" id="34287"/>
    <lineage>
        <taxon>Eukaryota</taxon>
        <taxon>Viridiplantae</taxon>
        <taxon>Streptophyta</taxon>
        <taxon>Embryophyta</taxon>
        <taxon>Tracheophyta</taxon>
        <taxon>Spermatophyta</taxon>
        <taxon>Magnoliopsida</taxon>
        <taxon>eudicotyledons</taxon>
        <taxon>Gunneridae</taxon>
        <taxon>Pentapetalae</taxon>
        <taxon>rosids</taxon>
        <taxon>malvids</taxon>
        <taxon>Malvales</taxon>
        <taxon>Malvaceae</taxon>
        <taxon>Malvoideae</taxon>
        <taxon>Gossypium</taxon>
    </lineage>
</organism>
<accession>A0A7J8R4P1</accession>
<keyword evidence="2" id="KW-1185">Reference proteome</keyword>
<evidence type="ECO:0008006" key="3">
    <source>
        <dbReference type="Google" id="ProtNLM"/>
    </source>
</evidence>
<reference evidence="1 2" key="1">
    <citation type="journal article" date="2019" name="Genome Biol. Evol.">
        <title>Insights into the evolution of the New World diploid cottons (Gossypium, subgenus Houzingenia) based on genome sequencing.</title>
        <authorList>
            <person name="Grover C.E."/>
            <person name="Arick M.A. 2nd"/>
            <person name="Thrash A."/>
            <person name="Conover J.L."/>
            <person name="Sanders W.S."/>
            <person name="Peterson D.G."/>
            <person name="Frelichowski J.E."/>
            <person name="Scheffler J.A."/>
            <person name="Scheffler B.E."/>
            <person name="Wendel J.F."/>
        </authorList>
    </citation>
    <scope>NUCLEOTIDE SEQUENCE [LARGE SCALE GENOMIC DNA]</scope>
    <source>
        <strain evidence="1">27</strain>
        <tissue evidence="1">Leaf</tissue>
    </source>
</reference>
<name>A0A7J8R4P1_GOSDV</name>
<dbReference type="AlphaFoldDB" id="A0A7J8R4P1"/>
<evidence type="ECO:0000313" key="1">
    <source>
        <dbReference type="EMBL" id="MBA0608741.1"/>
    </source>
</evidence>
<dbReference type="EMBL" id="JABFAC010000003">
    <property type="protein sequence ID" value="MBA0608741.1"/>
    <property type="molecule type" value="Genomic_DNA"/>
</dbReference>
<evidence type="ECO:0000313" key="2">
    <source>
        <dbReference type="Proteomes" id="UP000593561"/>
    </source>
</evidence>
<protein>
    <recommendedName>
        <fullName evidence="3">Reverse transcriptase zinc-binding domain-containing protein</fullName>
    </recommendedName>
</protein>
<feature type="non-terminal residue" evidence="1">
    <location>
        <position position="149"/>
    </location>
</feature>
<sequence length="149" mass="17244">MEFSCLCPRCGSEEETLMHALKDCPKARAVLIHGGFDNALLDGSYWRCVDWIEDVARSLDKKALSDFVTVLWNIWNSRNNKVFRNTEEDAKAIWDRAATLNRDFRTFNFMERPMIPKPVEEKGWQKPRLGVVKINFDAAVEGRRMSFGV</sequence>
<gene>
    <name evidence="1" type="ORF">Godav_020928</name>
</gene>
<dbReference type="Proteomes" id="UP000593561">
    <property type="component" value="Unassembled WGS sequence"/>
</dbReference>
<comment type="caution">
    <text evidence="1">The sequence shown here is derived from an EMBL/GenBank/DDBJ whole genome shotgun (WGS) entry which is preliminary data.</text>
</comment>